<dbReference type="InterPro" id="IPR007052">
    <property type="entry name" value="CS_dom"/>
</dbReference>
<dbReference type="GO" id="GO:0051082">
    <property type="term" value="F:unfolded protein binding"/>
    <property type="evidence" value="ECO:0000318"/>
    <property type="project" value="GO_Central"/>
</dbReference>
<keyword evidence="8" id="KW-1185">Reference proteome</keyword>
<dbReference type="GO" id="GO:0006457">
    <property type="term" value="P:protein folding"/>
    <property type="evidence" value="ECO:0000318"/>
    <property type="project" value="GO_Central"/>
</dbReference>
<dbReference type="GO" id="GO:0042542">
    <property type="term" value="P:response to hydrogen peroxide"/>
    <property type="evidence" value="ECO:0000318"/>
    <property type="project" value="GO_Central"/>
</dbReference>
<evidence type="ECO:0000259" key="5">
    <source>
        <dbReference type="PROSITE" id="PS01031"/>
    </source>
</evidence>
<evidence type="ECO:0000313" key="7">
    <source>
        <dbReference type="EMBL" id="PHT84113.1"/>
    </source>
</evidence>
<feature type="signal peptide" evidence="4">
    <location>
        <begin position="1"/>
        <end position="18"/>
    </location>
</feature>
<evidence type="ECO:0000256" key="3">
    <source>
        <dbReference type="RuleBase" id="RU003616"/>
    </source>
</evidence>
<dbReference type="InterPro" id="IPR008978">
    <property type="entry name" value="HSP20-like_chaperone"/>
</dbReference>
<keyword evidence="1 7" id="KW-0346">Stress response</keyword>
<dbReference type="STRING" id="4072.A0A2G2ZQ55"/>
<dbReference type="AlphaFoldDB" id="A0A2G2ZQ55"/>
<dbReference type="Gramene" id="PHT84113">
    <property type="protein sequence ID" value="PHT84113"/>
    <property type="gene ID" value="T459_12556"/>
</dbReference>
<sequence length="182" mass="19736">MQKFQVCELHLLLDGVCGLGGGGGGGGGGRRTDVGFGSPFSSDIWDPLGLGFGGGLGLRPGAGGDDDVSALAHATVDWRETDKNHIFRVDIPGVKKEDVKVQIEDDNILEISGERIKEEEKGDDKWHRVERSRGSFRRRFRLPENADVEEISCGLENGVLTVNVPKKETQEVPKNVKSIDIA</sequence>
<evidence type="ECO:0000256" key="1">
    <source>
        <dbReference type="ARBA" id="ARBA00023016"/>
    </source>
</evidence>
<dbReference type="SUPFAM" id="SSF49764">
    <property type="entry name" value="HSP20-like chaperones"/>
    <property type="match status" value="1"/>
</dbReference>
<evidence type="ECO:0000256" key="4">
    <source>
        <dbReference type="SAM" id="SignalP"/>
    </source>
</evidence>
<reference evidence="7 8" key="2">
    <citation type="journal article" date="2017" name="Genome Biol.">
        <title>New reference genome sequences of hot pepper reveal the massive evolution of plant disease-resistance genes by retroduplication.</title>
        <authorList>
            <person name="Kim S."/>
            <person name="Park J."/>
            <person name="Yeom S.I."/>
            <person name="Kim Y.M."/>
            <person name="Seo E."/>
            <person name="Kim K.T."/>
            <person name="Kim M.S."/>
            <person name="Lee J.M."/>
            <person name="Cheong K."/>
            <person name="Shin H.S."/>
            <person name="Kim S.B."/>
            <person name="Han K."/>
            <person name="Lee J."/>
            <person name="Park M."/>
            <person name="Lee H.A."/>
            <person name="Lee H.Y."/>
            <person name="Lee Y."/>
            <person name="Oh S."/>
            <person name="Lee J.H."/>
            <person name="Choi E."/>
            <person name="Choi E."/>
            <person name="Lee S.E."/>
            <person name="Jeon J."/>
            <person name="Kim H."/>
            <person name="Choi G."/>
            <person name="Song H."/>
            <person name="Lee J."/>
            <person name="Lee S.C."/>
            <person name="Kwon J.K."/>
            <person name="Lee H.Y."/>
            <person name="Koo N."/>
            <person name="Hong Y."/>
            <person name="Kim R.W."/>
            <person name="Kang W.H."/>
            <person name="Huh J.H."/>
            <person name="Kang B.C."/>
            <person name="Yang T.J."/>
            <person name="Lee Y.H."/>
            <person name="Bennetzen J.L."/>
            <person name="Choi D."/>
        </authorList>
    </citation>
    <scope>NUCLEOTIDE SEQUENCE [LARGE SCALE GENOMIC DNA]</scope>
    <source>
        <strain evidence="8">cv. CM334</strain>
    </source>
</reference>
<protein>
    <submittedName>
        <fullName evidence="7">17.5 kDa class I heat shock protein</fullName>
    </submittedName>
</protein>
<gene>
    <name evidence="7" type="ORF">T459_12556</name>
</gene>
<dbReference type="GO" id="GO:0009408">
    <property type="term" value="P:response to heat"/>
    <property type="evidence" value="ECO:0000318"/>
    <property type="project" value="GO_Central"/>
</dbReference>
<dbReference type="InterPro" id="IPR031107">
    <property type="entry name" value="Small_HSP"/>
</dbReference>
<dbReference type="InterPro" id="IPR002068">
    <property type="entry name" value="A-crystallin/Hsp20_dom"/>
</dbReference>
<feature type="domain" description="SHSP" evidence="5">
    <location>
        <begin position="67"/>
        <end position="182"/>
    </location>
</feature>
<evidence type="ECO:0000256" key="2">
    <source>
        <dbReference type="PROSITE-ProRule" id="PRU00285"/>
    </source>
</evidence>
<comment type="caution">
    <text evidence="7">The sequence shown here is derived from an EMBL/GenBank/DDBJ whole genome shotgun (WGS) entry which is preliminary data.</text>
</comment>
<dbReference type="Gene3D" id="2.60.40.790">
    <property type="match status" value="1"/>
</dbReference>
<dbReference type="GO" id="GO:0009651">
    <property type="term" value="P:response to salt stress"/>
    <property type="evidence" value="ECO:0000318"/>
    <property type="project" value="GO_Central"/>
</dbReference>
<dbReference type="GO" id="GO:0051259">
    <property type="term" value="P:protein complex oligomerization"/>
    <property type="evidence" value="ECO:0000318"/>
    <property type="project" value="GO_Central"/>
</dbReference>
<accession>A0A2G2ZQ55</accession>
<dbReference type="Pfam" id="PF00011">
    <property type="entry name" value="HSP20"/>
    <property type="match status" value="1"/>
</dbReference>
<name>A0A2G2ZQ55_CAPAN</name>
<evidence type="ECO:0000259" key="6">
    <source>
        <dbReference type="PROSITE" id="PS51203"/>
    </source>
</evidence>
<organism evidence="7 8">
    <name type="scientific">Capsicum annuum</name>
    <name type="common">Capsicum pepper</name>
    <dbReference type="NCBI Taxonomy" id="4072"/>
    <lineage>
        <taxon>Eukaryota</taxon>
        <taxon>Viridiplantae</taxon>
        <taxon>Streptophyta</taxon>
        <taxon>Embryophyta</taxon>
        <taxon>Tracheophyta</taxon>
        <taxon>Spermatophyta</taxon>
        <taxon>Magnoliopsida</taxon>
        <taxon>eudicotyledons</taxon>
        <taxon>Gunneridae</taxon>
        <taxon>Pentapetalae</taxon>
        <taxon>asterids</taxon>
        <taxon>lamiids</taxon>
        <taxon>Solanales</taxon>
        <taxon>Solanaceae</taxon>
        <taxon>Solanoideae</taxon>
        <taxon>Capsiceae</taxon>
        <taxon>Capsicum</taxon>
    </lineage>
</organism>
<reference evidence="7 8" key="1">
    <citation type="journal article" date="2014" name="Nat. Genet.">
        <title>Genome sequence of the hot pepper provides insights into the evolution of pungency in Capsicum species.</title>
        <authorList>
            <person name="Kim S."/>
            <person name="Park M."/>
            <person name="Yeom S.I."/>
            <person name="Kim Y.M."/>
            <person name="Lee J.M."/>
            <person name="Lee H.A."/>
            <person name="Seo E."/>
            <person name="Choi J."/>
            <person name="Cheong K."/>
            <person name="Kim K.T."/>
            <person name="Jung K."/>
            <person name="Lee G.W."/>
            <person name="Oh S.K."/>
            <person name="Bae C."/>
            <person name="Kim S.B."/>
            <person name="Lee H.Y."/>
            <person name="Kim S.Y."/>
            <person name="Kim M.S."/>
            <person name="Kang B.C."/>
            <person name="Jo Y.D."/>
            <person name="Yang H.B."/>
            <person name="Jeong H.J."/>
            <person name="Kang W.H."/>
            <person name="Kwon J.K."/>
            <person name="Shin C."/>
            <person name="Lim J.Y."/>
            <person name="Park J.H."/>
            <person name="Huh J.H."/>
            <person name="Kim J.S."/>
            <person name="Kim B.D."/>
            <person name="Cohen O."/>
            <person name="Paran I."/>
            <person name="Suh M.C."/>
            <person name="Lee S.B."/>
            <person name="Kim Y.K."/>
            <person name="Shin Y."/>
            <person name="Noh S.J."/>
            <person name="Park J."/>
            <person name="Seo Y.S."/>
            <person name="Kwon S.Y."/>
            <person name="Kim H.A."/>
            <person name="Park J.M."/>
            <person name="Kim H.J."/>
            <person name="Choi S.B."/>
            <person name="Bosland P.W."/>
            <person name="Reeves G."/>
            <person name="Jo S.H."/>
            <person name="Lee B.W."/>
            <person name="Cho H.T."/>
            <person name="Choi H.S."/>
            <person name="Lee M.S."/>
            <person name="Yu Y."/>
            <person name="Do Choi Y."/>
            <person name="Park B.S."/>
            <person name="van Deynze A."/>
            <person name="Ashrafi H."/>
            <person name="Hill T."/>
            <person name="Kim W.T."/>
            <person name="Pai H.S."/>
            <person name="Ahn H.K."/>
            <person name="Yeam I."/>
            <person name="Giovannoni J.J."/>
            <person name="Rose J.K."/>
            <person name="Sorensen I."/>
            <person name="Lee S.J."/>
            <person name="Kim R.W."/>
            <person name="Choi I.Y."/>
            <person name="Choi B.S."/>
            <person name="Lim J.S."/>
            <person name="Lee Y.H."/>
            <person name="Choi D."/>
        </authorList>
    </citation>
    <scope>NUCLEOTIDE SEQUENCE [LARGE SCALE GENOMIC DNA]</scope>
    <source>
        <strain evidence="8">cv. CM334</strain>
    </source>
</reference>
<dbReference type="FunFam" id="2.60.40.790:FF:000053">
    <property type="entry name" value="17.5 kDa class I heat shock protein"/>
    <property type="match status" value="1"/>
</dbReference>
<dbReference type="OMA" id="WRETENA"/>
<dbReference type="PROSITE" id="PS01031">
    <property type="entry name" value="SHSP"/>
    <property type="match status" value="1"/>
</dbReference>
<dbReference type="PANTHER" id="PTHR11527">
    <property type="entry name" value="HEAT-SHOCK PROTEIN 20 FAMILY MEMBER"/>
    <property type="match status" value="1"/>
</dbReference>
<comment type="similarity">
    <text evidence="2 3">Belongs to the small heat shock protein (HSP20) family.</text>
</comment>
<feature type="domain" description="CS" evidence="6">
    <location>
        <begin position="71"/>
        <end position="177"/>
    </location>
</feature>
<dbReference type="PROSITE" id="PS51203">
    <property type="entry name" value="CS"/>
    <property type="match status" value="1"/>
</dbReference>
<keyword evidence="4" id="KW-0732">Signal</keyword>
<dbReference type="EMBL" id="AYRZ02000004">
    <property type="protein sequence ID" value="PHT84113.1"/>
    <property type="molecule type" value="Genomic_DNA"/>
</dbReference>
<proteinExistence type="inferred from homology"/>
<evidence type="ECO:0000313" key="8">
    <source>
        <dbReference type="Proteomes" id="UP000222542"/>
    </source>
</evidence>
<dbReference type="Proteomes" id="UP000222542">
    <property type="component" value="Unassembled WGS sequence"/>
</dbReference>
<feature type="chain" id="PRO_5013861616" evidence="4">
    <location>
        <begin position="19"/>
        <end position="182"/>
    </location>
</feature>